<dbReference type="AlphaFoldDB" id="A0A5B7SZ22"/>
<dbReference type="SUPFAM" id="SSF141673">
    <property type="entry name" value="MOSC N-terminal domain-like"/>
    <property type="match status" value="1"/>
</dbReference>
<dbReference type="GO" id="GO:0030170">
    <property type="term" value="F:pyridoxal phosphate binding"/>
    <property type="evidence" value="ECO:0007669"/>
    <property type="project" value="InterPro"/>
</dbReference>
<dbReference type="EMBL" id="CP040710">
    <property type="protein sequence ID" value="QCX02191.1"/>
    <property type="molecule type" value="Genomic_DNA"/>
</dbReference>
<name>A0A5B7SZ22_9FLAO</name>
<evidence type="ECO:0000313" key="2">
    <source>
        <dbReference type="EMBL" id="QCX02191.1"/>
    </source>
</evidence>
<organism evidence="2 3">
    <name type="scientific">Aggregatimonas sangjinii</name>
    <dbReference type="NCBI Taxonomy" id="2583587"/>
    <lineage>
        <taxon>Bacteria</taxon>
        <taxon>Pseudomonadati</taxon>
        <taxon>Bacteroidota</taxon>
        <taxon>Flavobacteriia</taxon>
        <taxon>Flavobacteriales</taxon>
        <taxon>Flavobacteriaceae</taxon>
        <taxon>Aggregatimonas</taxon>
    </lineage>
</organism>
<dbReference type="OrthoDB" id="581532at2"/>
<accession>A0A5B7SZ22</accession>
<dbReference type="Pfam" id="PF03476">
    <property type="entry name" value="MOSC_N"/>
    <property type="match status" value="1"/>
</dbReference>
<keyword evidence="3" id="KW-1185">Reference proteome</keyword>
<dbReference type="SUPFAM" id="SSF50800">
    <property type="entry name" value="PK beta-barrel domain-like"/>
    <property type="match status" value="1"/>
</dbReference>
<sequence length="272" mass="30133">MATPIVSEIYHYPLKSSKGVSMPTAEVRLTGLRNDRTISVIDGKNKVVTGREYPELIHLITKIEKGQLYVKTPSSEIFNIALPSSQSTIEVKLFRNRVLGTLFDAAASEFISTYLKGNFQLIHLGADFRNLAKERGGRNGERTGFADSAPVHLINRSTLNYLNLNLSDKVTSKNFRPNIVIDGFEAFEEDHWKAVHIGGCRFRVQEMTKRCVFTTIDPETAQKDAEVEPLATLAKLRSMQQLPATFGIGLVPKSEGVIAVGDALIVEKVAEN</sequence>
<dbReference type="GO" id="GO:0003824">
    <property type="term" value="F:catalytic activity"/>
    <property type="evidence" value="ECO:0007669"/>
    <property type="project" value="InterPro"/>
</dbReference>
<dbReference type="InterPro" id="IPR011037">
    <property type="entry name" value="Pyrv_Knase-like_insert_dom_sf"/>
</dbReference>
<protein>
    <submittedName>
        <fullName evidence="2">MOSC domain-containing protein</fullName>
    </submittedName>
</protein>
<dbReference type="Proteomes" id="UP000310017">
    <property type="component" value="Chromosome"/>
</dbReference>
<dbReference type="PROSITE" id="PS51340">
    <property type="entry name" value="MOSC"/>
    <property type="match status" value="1"/>
</dbReference>
<feature type="domain" description="MOSC" evidence="1">
    <location>
        <begin position="124"/>
        <end position="267"/>
    </location>
</feature>
<evidence type="ECO:0000313" key="3">
    <source>
        <dbReference type="Proteomes" id="UP000310017"/>
    </source>
</evidence>
<evidence type="ECO:0000259" key="1">
    <source>
        <dbReference type="PROSITE" id="PS51340"/>
    </source>
</evidence>
<gene>
    <name evidence="2" type="ORF">FGM00_19480</name>
</gene>
<dbReference type="GO" id="GO:0030151">
    <property type="term" value="F:molybdenum ion binding"/>
    <property type="evidence" value="ECO:0007669"/>
    <property type="project" value="InterPro"/>
</dbReference>
<dbReference type="PANTHER" id="PTHR14237:SF19">
    <property type="entry name" value="MITOCHONDRIAL AMIDOXIME REDUCING COMPONENT 1"/>
    <property type="match status" value="1"/>
</dbReference>
<dbReference type="RefSeq" id="WP_138854527.1">
    <property type="nucleotide sequence ID" value="NZ_CP040710.1"/>
</dbReference>
<dbReference type="KEGG" id="asag:FGM00_19480"/>
<dbReference type="PANTHER" id="PTHR14237">
    <property type="entry name" value="MOLYBDOPTERIN COFACTOR SULFURASE MOSC"/>
    <property type="match status" value="1"/>
</dbReference>
<dbReference type="InterPro" id="IPR005303">
    <property type="entry name" value="MOCOS_middle"/>
</dbReference>
<reference evidence="2 3" key="1">
    <citation type="submission" date="2019-05" db="EMBL/GenBank/DDBJ databases">
        <title>Genome sequencing of F202Z8.</title>
        <authorList>
            <person name="Kwon Y.M."/>
        </authorList>
    </citation>
    <scope>NUCLEOTIDE SEQUENCE [LARGE SCALE GENOMIC DNA]</scope>
    <source>
        <strain evidence="2 3">F202Z8</strain>
    </source>
</reference>
<dbReference type="InterPro" id="IPR005302">
    <property type="entry name" value="MoCF_Sase_C"/>
</dbReference>
<dbReference type="Pfam" id="PF03473">
    <property type="entry name" value="MOSC"/>
    <property type="match status" value="1"/>
</dbReference>
<proteinExistence type="predicted"/>